<evidence type="ECO:0000259" key="11">
    <source>
        <dbReference type="PROSITE" id="PS51767"/>
    </source>
</evidence>
<keyword evidence="10" id="KW-0732">Signal</keyword>
<feature type="domain" description="Peptidase A1" evidence="11">
    <location>
        <begin position="88"/>
        <end position="396"/>
    </location>
</feature>
<keyword evidence="6" id="KW-0325">Glycoprotein</keyword>
<dbReference type="Gene3D" id="2.40.70.10">
    <property type="entry name" value="Acid Proteases"/>
    <property type="match status" value="2"/>
</dbReference>
<keyword evidence="2 9" id="KW-0645">Protease</keyword>
<feature type="active site" evidence="7">
    <location>
        <position position="288"/>
    </location>
</feature>
<dbReference type="GO" id="GO:0006508">
    <property type="term" value="P:proteolysis"/>
    <property type="evidence" value="ECO:0007669"/>
    <property type="project" value="UniProtKB-KW"/>
</dbReference>
<dbReference type="SUPFAM" id="SSF50630">
    <property type="entry name" value="Acid proteases"/>
    <property type="match status" value="1"/>
</dbReference>
<evidence type="ECO:0000256" key="8">
    <source>
        <dbReference type="PIRSR" id="PIRSR601461-2"/>
    </source>
</evidence>
<dbReference type="PROSITE" id="PS51767">
    <property type="entry name" value="PEPTIDASE_A1"/>
    <property type="match status" value="1"/>
</dbReference>
<dbReference type="AlphaFoldDB" id="A0A137P950"/>
<dbReference type="InterPro" id="IPR001461">
    <property type="entry name" value="Aspartic_peptidase_A1"/>
</dbReference>
<dbReference type="InterPro" id="IPR021109">
    <property type="entry name" value="Peptidase_aspartic_dom_sf"/>
</dbReference>
<evidence type="ECO:0000256" key="9">
    <source>
        <dbReference type="RuleBase" id="RU000454"/>
    </source>
</evidence>
<evidence type="ECO:0000256" key="1">
    <source>
        <dbReference type="ARBA" id="ARBA00007447"/>
    </source>
</evidence>
<evidence type="ECO:0000256" key="5">
    <source>
        <dbReference type="ARBA" id="ARBA00023157"/>
    </source>
</evidence>
<gene>
    <name evidence="12" type="ORF">CONCODRAFT_78342</name>
</gene>
<keyword evidence="3 9" id="KW-0064">Aspartyl protease</keyword>
<dbReference type="STRING" id="796925.A0A137P950"/>
<organism evidence="12 13">
    <name type="scientific">Conidiobolus coronatus (strain ATCC 28846 / CBS 209.66 / NRRL 28638)</name>
    <name type="common">Delacroixia coronata</name>
    <dbReference type="NCBI Taxonomy" id="796925"/>
    <lineage>
        <taxon>Eukaryota</taxon>
        <taxon>Fungi</taxon>
        <taxon>Fungi incertae sedis</taxon>
        <taxon>Zoopagomycota</taxon>
        <taxon>Entomophthoromycotina</taxon>
        <taxon>Entomophthoromycetes</taxon>
        <taxon>Entomophthorales</taxon>
        <taxon>Ancylistaceae</taxon>
        <taxon>Conidiobolus</taxon>
    </lineage>
</organism>
<dbReference type="OMA" id="YGVECAN"/>
<reference evidence="12 13" key="1">
    <citation type="journal article" date="2015" name="Genome Biol. Evol.">
        <title>Phylogenomic analyses indicate that early fungi evolved digesting cell walls of algal ancestors of land plants.</title>
        <authorList>
            <person name="Chang Y."/>
            <person name="Wang S."/>
            <person name="Sekimoto S."/>
            <person name="Aerts A.L."/>
            <person name="Choi C."/>
            <person name="Clum A."/>
            <person name="LaButti K.M."/>
            <person name="Lindquist E.A."/>
            <person name="Yee Ngan C."/>
            <person name="Ohm R.A."/>
            <person name="Salamov A.A."/>
            <person name="Grigoriev I.V."/>
            <person name="Spatafora J.W."/>
            <person name="Berbee M.L."/>
        </authorList>
    </citation>
    <scope>NUCLEOTIDE SEQUENCE [LARGE SCALE GENOMIC DNA]</scope>
    <source>
        <strain evidence="12 13">NRRL 28638</strain>
    </source>
</reference>
<dbReference type="GO" id="GO:0004190">
    <property type="term" value="F:aspartic-type endopeptidase activity"/>
    <property type="evidence" value="ECO:0007669"/>
    <property type="project" value="UniProtKB-KW"/>
</dbReference>
<dbReference type="Proteomes" id="UP000070444">
    <property type="component" value="Unassembled WGS sequence"/>
</dbReference>
<comment type="similarity">
    <text evidence="1 9">Belongs to the peptidase A1 family.</text>
</comment>
<evidence type="ECO:0000256" key="10">
    <source>
        <dbReference type="SAM" id="SignalP"/>
    </source>
</evidence>
<evidence type="ECO:0000256" key="7">
    <source>
        <dbReference type="PIRSR" id="PIRSR601461-1"/>
    </source>
</evidence>
<evidence type="ECO:0000256" key="2">
    <source>
        <dbReference type="ARBA" id="ARBA00022670"/>
    </source>
</evidence>
<keyword evidence="13" id="KW-1185">Reference proteome</keyword>
<sequence length="399" mass="43625">MLIKTLLASILLGLAQAKNQDLPQGQSIKLSKIHNDEMTLESLAQNVEATAQKYIGAYNRDEQNIVAIDADGKAQFGVPISNFMNAQFYGKIGVGSPPQEFKVVFDTGSSNLWVPSSKCSSIACFFHSKYDSGKSSTYKRNDTKFAIRYGSGAVEGFISKDDLSVGSTKIKAINFGETTKEPGLAFAFGKFDGIFGLGYDTIAVNRITPPFYEMVKQGVPGLFSFWLNTDGGDDNGGELTFGGVNRDHYDGYVKWAPVTRKGYWEIDLEDVEFDGESLGLEKTGAAIDTGSSLLVIPTTLSDLINKEIGAKKGFNGQYTIDCSEVPRLPKLTFTFNGNKFELDGSDYILQVQGQCLSGFTGLDIPPPLGPIWIIGDVFLRKYYSIYDLTNNRVGFAKSK</sequence>
<dbReference type="PANTHER" id="PTHR47966:SF51">
    <property type="entry name" value="BETA-SITE APP-CLEAVING ENZYME, ISOFORM A-RELATED"/>
    <property type="match status" value="1"/>
</dbReference>
<dbReference type="EMBL" id="KQ964475">
    <property type="protein sequence ID" value="KXN71441.1"/>
    <property type="molecule type" value="Genomic_DNA"/>
</dbReference>
<dbReference type="OrthoDB" id="771136at2759"/>
<feature type="signal peptide" evidence="10">
    <location>
        <begin position="1"/>
        <end position="17"/>
    </location>
</feature>
<dbReference type="PRINTS" id="PR00792">
    <property type="entry name" value="PEPSIN"/>
</dbReference>
<protein>
    <submittedName>
        <fullName evidence="12">Vacuolar protease A</fullName>
    </submittedName>
</protein>
<feature type="disulfide bond" evidence="8">
    <location>
        <begin position="322"/>
        <end position="355"/>
    </location>
</feature>
<evidence type="ECO:0000256" key="4">
    <source>
        <dbReference type="ARBA" id="ARBA00022801"/>
    </source>
</evidence>
<dbReference type="Pfam" id="PF00026">
    <property type="entry name" value="Asp"/>
    <property type="match status" value="1"/>
</dbReference>
<evidence type="ECO:0000313" key="12">
    <source>
        <dbReference type="EMBL" id="KXN71441.1"/>
    </source>
</evidence>
<accession>A0A137P950</accession>
<name>A0A137P950_CONC2</name>
<keyword evidence="4 9" id="KW-0378">Hydrolase</keyword>
<evidence type="ECO:0000313" key="13">
    <source>
        <dbReference type="Proteomes" id="UP000070444"/>
    </source>
</evidence>
<feature type="chain" id="PRO_5007294656" evidence="10">
    <location>
        <begin position="18"/>
        <end position="399"/>
    </location>
</feature>
<proteinExistence type="inferred from homology"/>
<dbReference type="PANTHER" id="PTHR47966">
    <property type="entry name" value="BETA-SITE APP-CLEAVING ENZYME, ISOFORM A-RELATED"/>
    <property type="match status" value="1"/>
</dbReference>
<evidence type="ECO:0000256" key="3">
    <source>
        <dbReference type="ARBA" id="ARBA00022750"/>
    </source>
</evidence>
<dbReference type="InterPro" id="IPR033121">
    <property type="entry name" value="PEPTIDASE_A1"/>
</dbReference>
<keyword evidence="5 8" id="KW-1015">Disulfide bond</keyword>
<evidence type="ECO:0000256" key="6">
    <source>
        <dbReference type="ARBA" id="ARBA00023180"/>
    </source>
</evidence>
<dbReference type="PROSITE" id="PS00141">
    <property type="entry name" value="ASP_PROTEASE"/>
    <property type="match status" value="2"/>
</dbReference>
<feature type="disulfide bond" evidence="8">
    <location>
        <begin position="119"/>
        <end position="124"/>
    </location>
</feature>
<dbReference type="InterPro" id="IPR001969">
    <property type="entry name" value="Aspartic_peptidase_AS"/>
</dbReference>
<feature type="active site" evidence="7">
    <location>
        <position position="106"/>
    </location>
</feature>
<dbReference type="FunFam" id="2.40.70.10:FF:000002">
    <property type="entry name" value="Vacuolar aspartic proteinase"/>
    <property type="match status" value="1"/>
</dbReference>
<dbReference type="FunFam" id="2.40.70.10:FF:000149">
    <property type="entry name" value="Uncharacterized protein"/>
    <property type="match status" value="1"/>
</dbReference>